<reference evidence="2 3" key="1">
    <citation type="submission" date="2019-10" db="EMBL/GenBank/DDBJ databases">
        <title>Pseudomonas dajingensis sp. nov., isolated from the profound head ulcers of farmed Murray cod (Maccullochella peelii peelii).</title>
        <authorList>
            <person name="Liu Y."/>
        </authorList>
    </citation>
    <scope>NUCLEOTIDE SEQUENCE [LARGE SCALE GENOMIC DNA]</scope>
    <source>
        <strain evidence="2 3">MC042</strain>
    </source>
</reference>
<proteinExistence type="predicted"/>
<feature type="region of interest" description="Disordered" evidence="1">
    <location>
        <begin position="142"/>
        <end position="163"/>
    </location>
</feature>
<feature type="compositionally biased region" description="Basic and acidic residues" evidence="1">
    <location>
        <begin position="68"/>
        <end position="82"/>
    </location>
</feature>
<sequence>MQTARSYPVAPIPRAPRSQAANGHGPAIPHPCEPVARPGARPAPAWLQVQRCAVLERRRGSQYSPRPRNSEVKKSPDEKPDLKANLSRPRQASRRKNQSTRTLCRLYRYSRAVVLSLFSALPQQPLKAAELSDRTVFDAKKKGATPERQIKKNIETPILGATE</sequence>
<name>A0A7X1PR63_9PSED</name>
<evidence type="ECO:0000313" key="2">
    <source>
        <dbReference type="EMBL" id="MQA55765.1"/>
    </source>
</evidence>
<feature type="region of interest" description="Disordered" evidence="1">
    <location>
        <begin position="1"/>
        <end position="40"/>
    </location>
</feature>
<evidence type="ECO:0000313" key="3">
    <source>
        <dbReference type="Proteomes" id="UP000486534"/>
    </source>
</evidence>
<dbReference type="EMBL" id="WHUV01000003">
    <property type="protein sequence ID" value="MQA55765.1"/>
    <property type="molecule type" value="Genomic_DNA"/>
</dbReference>
<comment type="caution">
    <text evidence="2">The sequence shown here is derived from an EMBL/GenBank/DDBJ whole genome shotgun (WGS) entry which is preliminary data.</text>
</comment>
<organism evidence="2 3">
    <name type="scientific">Pseudomonas piscis</name>
    <dbReference type="NCBI Taxonomy" id="2614538"/>
    <lineage>
        <taxon>Bacteria</taxon>
        <taxon>Pseudomonadati</taxon>
        <taxon>Pseudomonadota</taxon>
        <taxon>Gammaproteobacteria</taxon>
        <taxon>Pseudomonadales</taxon>
        <taxon>Pseudomonadaceae</taxon>
        <taxon>Pseudomonas</taxon>
    </lineage>
</organism>
<evidence type="ECO:0000256" key="1">
    <source>
        <dbReference type="SAM" id="MobiDB-lite"/>
    </source>
</evidence>
<feature type="compositionally biased region" description="Basic and acidic residues" evidence="1">
    <location>
        <begin position="142"/>
        <end position="154"/>
    </location>
</feature>
<feature type="region of interest" description="Disordered" evidence="1">
    <location>
        <begin position="57"/>
        <end position="101"/>
    </location>
</feature>
<dbReference type="AlphaFoldDB" id="A0A7X1PR63"/>
<protein>
    <submittedName>
        <fullName evidence="2">Uncharacterized protein</fullName>
    </submittedName>
</protein>
<dbReference type="RefSeq" id="WP_152898749.1">
    <property type="nucleotide sequence ID" value="NZ_WHUV01000003.1"/>
</dbReference>
<dbReference type="Proteomes" id="UP000486534">
    <property type="component" value="Unassembled WGS sequence"/>
</dbReference>
<gene>
    <name evidence="2" type="ORF">GDH07_20830</name>
</gene>
<accession>A0A7X1PR63</accession>